<evidence type="ECO:0000256" key="3">
    <source>
        <dbReference type="SAM" id="SignalP"/>
    </source>
</evidence>
<keyword evidence="3" id="KW-0732">Signal</keyword>
<reference evidence="4 5" key="1">
    <citation type="submission" date="2020-09" db="EMBL/GenBank/DDBJ databases">
        <title>Genome sequencing and assembly of Pontibacter sp.</title>
        <authorList>
            <person name="Chhetri G."/>
        </authorList>
    </citation>
    <scope>NUCLEOTIDE SEQUENCE [LARGE SCALE GENOMIC DNA]</scope>
    <source>
        <strain evidence="4 5">JH31</strain>
    </source>
</reference>
<dbReference type="PANTHER" id="PTHR30344">
    <property type="entry name" value="6-PHOSPHOGLUCONOLACTONASE-RELATED"/>
    <property type="match status" value="1"/>
</dbReference>
<organism evidence="4 5">
    <name type="scientific">Pontibacter aquaedesilientis</name>
    <dbReference type="NCBI Taxonomy" id="2766980"/>
    <lineage>
        <taxon>Bacteria</taxon>
        <taxon>Pseudomonadati</taxon>
        <taxon>Bacteroidota</taxon>
        <taxon>Cytophagia</taxon>
        <taxon>Cytophagales</taxon>
        <taxon>Hymenobacteraceae</taxon>
        <taxon>Pontibacter</taxon>
    </lineage>
</organism>
<dbReference type="Gene3D" id="2.130.10.10">
    <property type="entry name" value="YVTN repeat-like/Quinoprotein amine dehydrogenase"/>
    <property type="match status" value="1"/>
</dbReference>
<dbReference type="InterPro" id="IPR050282">
    <property type="entry name" value="Cycloisomerase_2"/>
</dbReference>
<dbReference type="InterPro" id="IPR019405">
    <property type="entry name" value="Lactonase_7-beta_prop"/>
</dbReference>
<protein>
    <submittedName>
        <fullName evidence="4">Lactonase family protein</fullName>
    </submittedName>
</protein>
<dbReference type="Pfam" id="PF10282">
    <property type="entry name" value="Lactonase"/>
    <property type="match status" value="1"/>
</dbReference>
<dbReference type="PROSITE" id="PS51257">
    <property type="entry name" value="PROKAR_LIPOPROTEIN"/>
    <property type="match status" value="1"/>
</dbReference>
<evidence type="ECO:0000313" key="5">
    <source>
        <dbReference type="Proteomes" id="UP000625551"/>
    </source>
</evidence>
<evidence type="ECO:0000256" key="1">
    <source>
        <dbReference type="ARBA" id="ARBA00005564"/>
    </source>
</evidence>
<dbReference type="Proteomes" id="UP000625551">
    <property type="component" value="Unassembled WGS sequence"/>
</dbReference>
<keyword evidence="5" id="KW-1185">Reference proteome</keyword>
<gene>
    <name evidence="4" type="ORF">H9Q13_05475</name>
</gene>
<dbReference type="RefSeq" id="WP_191182772.1">
    <property type="nucleotide sequence ID" value="NZ_JACXAJ010000002.1"/>
</dbReference>
<feature type="signal peptide" evidence="3">
    <location>
        <begin position="1"/>
        <end position="28"/>
    </location>
</feature>
<sequence>MTHKQRSYGKVVLAVIALLLASCNSPQSEQKADKTAEVQSDDDIDTSMVYVGTYAKPEQESIWLYRLNTATGELRRVLGVRAGENPSYLALDKDQRFLYAVNETGNYQGEKNGAVSAFAIDQKTGDLKLLNKVPSYGMAPCHISLDEPNKTIMVANYTGGNIVAFPIQENGTIGEELPIIHPPNTGSGPNKERQEAGHAHYIGPSPDGRFAFSVDLGTDEILRYKLNSERAAVTTETYGKSIAFAGKPGAGPRHMIFHPDGRFAYVINELNSTMTALAYDSEKGEFAELQTISTLSADYKGDNSCAAVKVSADGKYLYGSNRGHNSIVVYAIDGGTGKLTLVQHQATGGDWPRDFTLDLTGNVMLVANERSNSIVSFKVDKASGRLTPAGYEVKVQKPVCLQVVPAF</sequence>
<keyword evidence="2" id="KW-0119">Carbohydrate metabolism</keyword>
<dbReference type="SUPFAM" id="SSF51004">
    <property type="entry name" value="C-terminal (heme d1) domain of cytochrome cd1-nitrite reductase"/>
    <property type="match status" value="1"/>
</dbReference>
<dbReference type="EMBL" id="JACXAJ010000002">
    <property type="protein sequence ID" value="MBD1396609.1"/>
    <property type="molecule type" value="Genomic_DNA"/>
</dbReference>
<name>A0ABR7XE89_9BACT</name>
<feature type="chain" id="PRO_5047327322" evidence="3">
    <location>
        <begin position="29"/>
        <end position="407"/>
    </location>
</feature>
<evidence type="ECO:0000256" key="2">
    <source>
        <dbReference type="ARBA" id="ARBA00022526"/>
    </source>
</evidence>
<dbReference type="PANTHER" id="PTHR30344:SF1">
    <property type="entry name" value="6-PHOSPHOGLUCONOLACTONASE"/>
    <property type="match status" value="1"/>
</dbReference>
<comment type="similarity">
    <text evidence="1">Belongs to the cycloisomerase 2 family.</text>
</comment>
<comment type="caution">
    <text evidence="4">The sequence shown here is derived from an EMBL/GenBank/DDBJ whole genome shotgun (WGS) entry which is preliminary data.</text>
</comment>
<dbReference type="InterPro" id="IPR011048">
    <property type="entry name" value="Haem_d1_sf"/>
</dbReference>
<evidence type="ECO:0000313" key="4">
    <source>
        <dbReference type="EMBL" id="MBD1396609.1"/>
    </source>
</evidence>
<proteinExistence type="inferred from homology"/>
<dbReference type="InterPro" id="IPR015943">
    <property type="entry name" value="WD40/YVTN_repeat-like_dom_sf"/>
</dbReference>
<accession>A0ABR7XE89</accession>
<keyword evidence="2" id="KW-0313">Glucose metabolism</keyword>